<dbReference type="EMBL" id="SJPF01000003">
    <property type="protein sequence ID" value="TWT32623.1"/>
    <property type="molecule type" value="Genomic_DNA"/>
</dbReference>
<keyword evidence="4" id="KW-1185">Reference proteome</keyword>
<feature type="signal peptide" evidence="1">
    <location>
        <begin position="1"/>
        <end position="27"/>
    </location>
</feature>
<dbReference type="PANTHER" id="PTHR35532">
    <property type="entry name" value="SIMILAR TO POLYHYDROXYALKANOATE DEPOLYMERASE"/>
    <property type="match status" value="1"/>
</dbReference>
<dbReference type="InterPro" id="IPR010502">
    <property type="entry name" value="Carb-bd_dom_fam9"/>
</dbReference>
<dbReference type="CDD" id="cd09620">
    <property type="entry name" value="CBM9_like_3"/>
    <property type="match status" value="1"/>
</dbReference>
<dbReference type="Proteomes" id="UP000318878">
    <property type="component" value="Unassembled WGS sequence"/>
</dbReference>
<evidence type="ECO:0000313" key="4">
    <source>
        <dbReference type="Proteomes" id="UP000318878"/>
    </source>
</evidence>
<dbReference type="PANTHER" id="PTHR35532:SF5">
    <property type="entry name" value="CARBOHYDRATE-BINDING DOMAIN-CONTAINING PROTEIN"/>
    <property type="match status" value="1"/>
</dbReference>
<dbReference type="AlphaFoldDB" id="A0A5C5V3T6"/>
<proteinExistence type="predicted"/>
<evidence type="ECO:0000259" key="2">
    <source>
        <dbReference type="Pfam" id="PF06452"/>
    </source>
</evidence>
<keyword evidence="1" id="KW-0732">Signal</keyword>
<accession>A0A5C5V3T6</accession>
<dbReference type="Pfam" id="PF06452">
    <property type="entry name" value="CBM9_1"/>
    <property type="match status" value="1"/>
</dbReference>
<gene>
    <name evidence="3" type="ORF">Enr8_24280</name>
</gene>
<feature type="domain" description="Carbohydrate-binding" evidence="2">
    <location>
        <begin position="49"/>
        <end position="206"/>
    </location>
</feature>
<evidence type="ECO:0000256" key="1">
    <source>
        <dbReference type="SAM" id="SignalP"/>
    </source>
</evidence>
<comment type="caution">
    <text evidence="3">The sequence shown here is derived from an EMBL/GenBank/DDBJ whole genome shotgun (WGS) entry which is preliminary data.</text>
</comment>
<reference evidence="3 4" key="1">
    <citation type="submission" date="2019-02" db="EMBL/GenBank/DDBJ databases">
        <title>Deep-cultivation of Planctomycetes and their phenomic and genomic characterization uncovers novel biology.</title>
        <authorList>
            <person name="Wiegand S."/>
            <person name="Jogler M."/>
            <person name="Boedeker C."/>
            <person name="Pinto D."/>
            <person name="Vollmers J."/>
            <person name="Rivas-Marin E."/>
            <person name="Kohn T."/>
            <person name="Peeters S.H."/>
            <person name="Heuer A."/>
            <person name="Rast P."/>
            <person name="Oberbeckmann S."/>
            <person name="Bunk B."/>
            <person name="Jeske O."/>
            <person name="Meyerdierks A."/>
            <person name="Storesund J.E."/>
            <person name="Kallscheuer N."/>
            <person name="Luecker S."/>
            <person name="Lage O.M."/>
            <person name="Pohl T."/>
            <person name="Merkel B.J."/>
            <person name="Hornburger P."/>
            <person name="Mueller R.-W."/>
            <person name="Bruemmer F."/>
            <person name="Labrenz M."/>
            <person name="Spormann A.M."/>
            <person name="Op Den Camp H."/>
            <person name="Overmann J."/>
            <person name="Amann R."/>
            <person name="Jetten M.S.M."/>
            <person name="Mascher T."/>
            <person name="Medema M.H."/>
            <person name="Devos D.P."/>
            <person name="Kaster A.-K."/>
            <person name="Ovreas L."/>
            <person name="Rohde M."/>
            <person name="Galperin M.Y."/>
            <person name="Jogler C."/>
        </authorList>
    </citation>
    <scope>NUCLEOTIDE SEQUENCE [LARGE SCALE GENOMIC DNA]</scope>
    <source>
        <strain evidence="3 4">Enr8</strain>
    </source>
</reference>
<feature type="chain" id="PRO_5022674368" description="Carbohydrate-binding domain-containing protein" evidence="1">
    <location>
        <begin position="28"/>
        <end position="361"/>
    </location>
</feature>
<organism evidence="3 4">
    <name type="scientific">Blastopirellula retiformator</name>
    <dbReference type="NCBI Taxonomy" id="2527970"/>
    <lineage>
        <taxon>Bacteria</taxon>
        <taxon>Pseudomonadati</taxon>
        <taxon>Planctomycetota</taxon>
        <taxon>Planctomycetia</taxon>
        <taxon>Pirellulales</taxon>
        <taxon>Pirellulaceae</taxon>
        <taxon>Blastopirellula</taxon>
    </lineage>
</organism>
<dbReference type="OrthoDB" id="226401at2"/>
<name>A0A5C5V3T6_9BACT</name>
<dbReference type="SUPFAM" id="SSF49344">
    <property type="entry name" value="CBD9-like"/>
    <property type="match status" value="1"/>
</dbReference>
<sequence precursor="true">MCRLNSLFVPAALAAFAGLFLASPTWAESPAKIQPRGYVVYQTAKAPKIDGKLSDGEWDKIPWSEPFVDIEGTDHPTPPRHQTRMKMMWDDQALYIAAQLDEPNVWATLTEHDSVIFYDPDFEVFIDPDGDNHMYAELELNALNTTWDLLLTMPYKDGGKAVNGWEIIRLKTAVSVNGTLNDPSDVDQGWTVEIAWPWKGLQELSTAKFPPTDGDRLRIDFSRVEWDVVVENGKTVKVPNRPEHNWVWSPQGVINMHRPETWGEAFFSTQPIGSVKFKPDPARDYKTLLHSVYYAQKAYFEQHGTYAAELSDLDLESDFLQQIKLTATPLSFHASIQTPKEAGGETWVIDQNSLLQQQTAE</sequence>
<dbReference type="GO" id="GO:0004553">
    <property type="term" value="F:hydrolase activity, hydrolyzing O-glycosyl compounds"/>
    <property type="evidence" value="ECO:0007669"/>
    <property type="project" value="InterPro"/>
</dbReference>
<dbReference type="GO" id="GO:0016052">
    <property type="term" value="P:carbohydrate catabolic process"/>
    <property type="evidence" value="ECO:0007669"/>
    <property type="project" value="InterPro"/>
</dbReference>
<evidence type="ECO:0000313" key="3">
    <source>
        <dbReference type="EMBL" id="TWT32623.1"/>
    </source>
</evidence>
<dbReference type="Gene3D" id="2.60.40.1190">
    <property type="match status" value="1"/>
</dbReference>
<protein>
    <recommendedName>
        <fullName evidence="2">Carbohydrate-binding domain-containing protein</fullName>
    </recommendedName>
</protein>
<dbReference type="GO" id="GO:0030246">
    <property type="term" value="F:carbohydrate binding"/>
    <property type="evidence" value="ECO:0007669"/>
    <property type="project" value="InterPro"/>
</dbReference>